<dbReference type="Proteomes" id="UP000813461">
    <property type="component" value="Unassembled WGS sequence"/>
</dbReference>
<proteinExistence type="predicted"/>
<evidence type="ECO:0008006" key="3">
    <source>
        <dbReference type="Google" id="ProtNLM"/>
    </source>
</evidence>
<gene>
    <name evidence="1" type="ORF">FB567DRAFT_525055</name>
</gene>
<sequence length="292" mass="32394">MARECFRFLDLPKELRLNIYDHLLDCKNVTSFMPPVVLRNDRRGTEVITLSLPPPIPPIHLVCKFLLLEAGPYLKLSLERKGVAFRAPRIILRSDKCARNPFSLDLSIGNILHISFDETKKLVNGSSLHPPELRYTLDSVTNPKPSSADLKFIQSYIEYSANFSKNHQAPREKPCSQVGKLPASQAVQSGDFRVNMEEPTLEAIHDKDGPCQTPAIDTSAFQITVSLMSLAATNSQADNMLVALECICGTSKTRASVRISGISGIALSRFKNGVWVRFEGLVDEKTCFEGCT</sequence>
<protein>
    <recommendedName>
        <fullName evidence="3">F-box domain-containing protein</fullName>
    </recommendedName>
</protein>
<accession>A0A8K0VY44</accession>
<keyword evidence="2" id="KW-1185">Reference proteome</keyword>
<dbReference type="OrthoDB" id="3510794at2759"/>
<evidence type="ECO:0000313" key="1">
    <source>
        <dbReference type="EMBL" id="KAH7087447.1"/>
    </source>
</evidence>
<dbReference type="EMBL" id="JAGMVJ010000009">
    <property type="protein sequence ID" value="KAH7087447.1"/>
    <property type="molecule type" value="Genomic_DNA"/>
</dbReference>
<comment type="caution">
    <text evidence="1">The sequence shown here is derived from an EMBL/GenBank/DDBJ whole genome shotgun (WGS) entry which is preliminary data.</text>
</comment>
<name>A0A8K0VY44_9PLEO</name>
<evidence type="ECO:0000313" key="2">
    <source>
        <dbReference type="Proteomes" id="UP000813461"/>
    </source>
</evidence>
<reference evidence="1" key="1">
    <citation type="journal article" date="2021" name="Nat. Commun.">
        <title>Genetic determinants of endophytism in the Arabidopsis root mycobiome.</title>
        <authorList>
            <person name="Mesny F."/>
            <person name="Miyauchi S."/>
            <person name="Thiergart T."/>
            <person name="Pickel B."/>
            <person name="Atanasova L."/>
            <person name="Karlsson M."/>
            <person name="Huettel B."/>
            <person name="Barry K.W."/>
            <person name="Haridas S."/>
            <person name="Chen C."/>
            <person name="Bauer D."/>
            <person name="Andreopoulos W."/>
            <person name="Pangilinan J."/>
            <person name="LaButti K."/>
            <person name="Riley R."/>
            <person name="Lipzen A."/>
            <person name="Clum A."/>
            <person name="Drula E."/>
            <person name="Henrissat B."/>
            <person name="Kohler A."/>
            <person name="Grigoriev I.V."/>
            <person name="Martin F.M."/>
            <person name="Hacquard S."/>
        </authorList>
    </citation>
    <scope>NUCLEOTIDE SEQUENCE</scope>
    <source>
        <strain evidence="1">MPI-SDFR-AT-0120</strain>
    </source>
</reference>
<dbReference type="AlphaFoldDB" id="A0A8K0VY44"/>
<organism evidence="1 2">
    <name type="scientific">Paraphoma chrysanthemicola</name>
    <dbReference type="NCBI Taxonomy" id="798071"/>
    <lineage>
        <taxon>Eukaryota</taxon>
        <taxon>Fungi</taxon>
        <taxon>Dikarya</taxon>
        <taxon>Ascomycota</taxon>
        <taxon>Pezizomycotina</taxon>
        <taxon>Dothideomycetes</taxon>
        <taxon>Pleosporomycetidae</taxon>
        <taxon>Pleosporales</taxon>
        <taxon>Pleosporineae</taxon>
        <taxon>Phaeosphaeriaceae</taxon>
        <taxon>Paraphoma</taxon>
    </lineage>
</organism>